<organism evidence="2 3">
    <name type="scientific">Chryseobacterium kwangjuense</name>
    <dbReference type="NCBI Taxonomy" id="267125"/>
    <lineage>
        <taxon>Bacteria</taxon>
        <taxon>Pseudomonadati</taxon>
        <taxon>Bacteroidota</taxon>
        <taxon>Flavobacteriia</taxon>
        <taxon>Flavobacteriales</taxon>
        <taxon>Weeksellaceae</taxon>
        <taxon>Chryseobacterium group</taxon>
        <taxon>Chryseobacterium</taxon>
    </lineage>
</organism>
<reference evidence="2 3" key="1">
    <citation type="submission" date="2024-12" db="EMBL/GenBank/DDBJ databases">
        <title>Draft genome sequence of Chryseobacterium kwangjuense AG447.</title>
        <authorList>
            <person name="Cheptsov V.S."/>
            <person name="Belov A."/>
            <person name="Zavarzina A.G."/>
        </authorList>
    </citation>
    <scope>NUCLEOTIDE SEQUENCE [LARGE SCALE GENOMIC DNA]</scope>
    <source>
        <strain evidence="2 3">AG447</strain>
    </source>
</reference>
<protein>
    <submittedName>
        <fullName evidence="2">Uncharacterized protein</fullName>
    </submittedName>
</protein>
<dbReference type="Proteomes" id="UP001634154">
    <property type="component" value="Unassembled WGS sequence"/>
</dbReference>
<proteinExistence type="predicted"/>
<dbReference type="EMBL" id="JBJXVJ010000002">
    <property type="protein sequence ID" value="MFN1217719.1"/>
    <property type="molecule type" value="Genomic_DNA"/>
</dbReference>
<accession>A0ABW9K5E9</accession>
<sequence length="50" mass="5904">MNYKISFRERARPGFEMLSKKSPVTLEQARAQAKRLEQARSKEKNNTHKL</sequence>
<comment type="caution">
    <text evidence="2">The sequence shown here is derived from an EMBL/GenBank/DDBJ whole genome shotgun (WGS) entry which is preliminary data.</text>
</comment>
<gene>
    <name evidence="2" type="ORF">ACKW6Q_12195</name>
</gene>
<evidence type="ECO:0000256" key="1">
    <source>
        <dbReference type="SAM" id="MobiDB-lite"/>
    </source>
</evidence>
<dbReference type="RefSeq" id="WP_409356877.1">
    <property type="nucleotide sequence ID" value="NZ_JBJXVJ010000002.1"/>
</dbReference>
<evidence type="ECO:0000313" key="2">
    <source>
        <dbReference type="EMBL" id="MFN1217719.1"/>
    </source>
</evidence>
<keyword evidence="3" id="KW-1185">Reference proteome</keyword>
<feature type="region of interest" description="Disordered" evidence="1">
    <location>
        <begin position="26"/>
        <end position="50"/>
    </location>
</feature>
<evidence type="ECO:0000313" key="3">
    <source>
        <dbReference type="Proteomes" id="UP001634154"/>
    </source>
</evidence>
<name>A0ABW9K5E9_9FLAO</name>
<feature type="compositionally biased region" description="Basic and acidic residues" evidence="1">
    <location>
        <begin position="34"/>
        <end position="50"/>
    </location>
</feature>